<proteinExistence type="predicted"/>
<dbReference type="Proteomes" id="UP000006242">
    <property type="component" value="Unassembled WGS sequence"/>
</dbReference>
<dbReference type="AlphaFoldDB" id="F7QDD7"/>
<gene>
    <name evidence="1" type="ORF">SSPSH_003268</name>
</gene>
<evidence type="ECO:0000313" key="2">
    <source>
        <dbReference type="Proteomes" id="UP000006242"/>
    </source>
</evidence>
<dbReference type="EMBL" id="AFNV02000026">
    <property type="protein sequence ID" value="ERJ17906.1"/>
    <property type="molecule type" value="Genomic_DNA"/>
</dbReference>
<dbReference type="RefSeq" id="WP_006912018.1">
    <property type="nucleotide sequence ID" value="NZ_AFNV02000026.1"/>
</dbReference>
<comment type="caution">
    <text evidence="1">The sequence shown here is derived from an EMBL/GenBank/DDBJ whole genome shotgun (WGS) entry which is preliminary data.</text>
</comment>
<name>F7QDD7_9GAMM</name>
<sequence>MPNPGGPTRELYLPLNDELRVYLWRDFDRVCRAWCARLQKRVDGRWRNAGPYVRGASEVELLGALVRAYRDTAALIEARYKHPSVNAIDDGCPRCGYQHPALFRGEGALVLRCRICGVR</sequence>
<protein>
    <submittedName>
        <fullName evidence="1">Uncharacterized protein</fullName>
    </submittedName>
</protein>
<reference evidence="1 2" key="2">
    <citation type="journal article" date="2013" name="PLoS ONE">
        <title>INDIGO - INtegrated Data Warehouse of MIcrobial GenOmes with Examples from the Red Sea Extremophiles.</title>
        <authorList>
            <person name="Alam I."/>
            <person name="Antunes A."/>
            <person name="Kamau A.A."/>
            <person name="Ba Alawi W."/>
            <person name="Kalkatawi M."/>
            <person name="Stingl U."/>
            <person name="Bajic V.B."/>
        </authorList>
    </citation>
    <scope>NUCLEOTIDE SEQUENCE [LARGE SCALE GENOMIC DNA]</scope>
    <source>
        <strain evidence="1 2">E1L3A</strain>
    </source>
</reference>
<evidence type="ECO:0000313" key="1">
    <source>
        <dbReference type="EMBL" id="ERJ17906.1"/>
    </source>
</evidence>
<organism evidence="1 2">
    <name type="scientific">Salinisphaera shabanensis E1L3A</name>
    <dbReference type="NCBI Taxonomy" id="1033802"/>
    <lineage>
        <taxon>Bacteria</taxon>
        <taxon>Pseudomonadati</taxon>
        <taxon>Pseudomonadota</taxon>
        <taxon>Gammaproteobacteria</taxon>
        <taxon>Salinisphaerales</taxon>
        <taxon>Salinisphaeraceae</taxon>
        <taxon>Salinisphaera</taxon>
    </lineage>
</organism>
<reference evidence="1 2" key="1">
    <citation type="journal article" date="2011" name="J. Bacteriol.">
        <title>Genome sequence of Salinisphaera shabanensis, a gammaproteobacterium from the harsh, variable environment of the brine-seawater interface of the Shaban Deep in the Red Sea.</title>
        <authorList>
            <person name="Antunes A."/>
            <person name="Alam I."/>
            <person name="Bajic V.B."/>
            <person name="Stingl U."/>
        </authorList>
    </citation>
    <scope>NUCLEOTIDE SEQUENCE [LARGE SCALE GENOMIC DNA]</scope>
    <source>
        <strain evidence="1 2">E1L3A</strain>
    </source>
</reference>
<keyword evidence="2" id="KW-1185">Reference proteome</keyword>
<accession>F7QDD7</accession>